<dbReference type="Pfam" id="PF13452">
    <property type="entry name" value="FAS1_DH_region"/>
    <property type="match status" value="1"/>
</dbReference>
<dbReference type="SUPFAM" id="SSF54637">
    <property type="entry name" value="Thioesterase/thiol ester dehydrase-isomerase"/>
    <property type="match status" value="2"/>
</dbReference>
<gene>
    <name evidence="2" type="ORF">GCM10023144_38890</name>
</gene>
<dbReference type="PANTHER" id="PTHR28152">
    <property type="entry name" value="HYDROXYACYL-THIOESTER DEHYDRATASE TYPE 2, MITOCHONDRIAL"/>
    <property type="match status" value="1"/>
</dbReference>
<comment type="caution">
    <text evidence="2">The sequence shown here is derived from an EMBL/GenBank/DDBJ whole genome shotgun (WGS) entry which is preliminary data.</text>
</comment>
<dbReference type="EMBL" id="BAABFO010000024">
    <property type="protein sequence ID" value="GAA4339974.1"/>
    <property type="molecule type" value="Genomic_DNA"/>
</dbReference>
<dbReference type="PANTHER" id="PTHR28152:SF1">
    <property type="entry name" value="HYDROXYACYL-THIOESTER DEHYDRATASE TYPE 2, MITOCHONDRIAL"/>
    <property type="match status" value="1"/>
</dbReference>
<organism evidence="2 3">
    <name type="scientific">Pigmentiphaga soli</name>
    <dbReference type="NCBI Taxonomy" id="1007095"/>
    <lineage>
        <taxon>Bacteria</taxon>
        <taxon>Pseudomonadati</taxon>
        <taxon>Pseudomonadota</taxon>
        <taxon>Betaproteobacteria</taxon>
        <taxon>Burkholderiales</taxon>
        <taxon>Alcaligenaceae</taxon>
        <taxon>Pigmentiphaga</taxon>
    </lineage>
</organism>
<keyword evidence="3" id="KW-1185">Reference proteome</keyword>
<dbReference type="InterPro" id="IPR052741">
    <property type="entry name" value="Mitochondrial_HTD2"/>
</dbReference>
<sequence length="298" mass="31925">MPDASPLSLDPALQGWIGRSETVFDTVTPQLAQRLAATLESPRAGRAGRGDELPQLWHSVLFPRVAPRSQLGRDGHPALGDFLPPVPLPRRMFAGKRTTFVAPILIGDELERVSTIASIAPKQGRSGPLIFVTVRHDVRRGGDVLVSEEHDVVYRSESPAASAGAGQAEAAAPAPFGATRASDETAFDPVTIFRYSALSFNGHRIHYDRKYATEVEGYPSLLVNGQLGVLYGVEHVLQAWGGRLSTLATRNVGPLFEGERFRAESKAGAKDGEVDFRVVTTAGKTVVAGTAQLEGAPR</sequence>
<protein>
    <submittedName>
        <fullName evidence="2">MaoC family dehydratase N-terminal domain-containing protein</fullName>
    </submittedName>
</protein>
<evidence type="ECO:0000313" key="2">
    <source>
        <dbReference type="EMBL" id="GAA4339974.1"/>
    </source>
</evidence>
<reference evidence="3" key="1">
    <citation type="journal article" date="2019" name="Int. J. Syst. Evol. Microbiol.">
        <title>The Global Catalogue of Microorganisms (GCM) 10K type strain sequencing project: providing services to taxonomists for standard genome sequencing and annotation.</title>
        <authorList>
            <consortium name="The Broad Institute Genomics Platform"/>
            <consortium name="The Broad Institute Genome Sequencing Center for Infectious Disease"/>
            <person name="Wu L."/>
            <person name="Ma J."/>
        </authorList>
    </citation>
    <scope>NUCLEOTIDE SEQUENCE [LARGE SCALE GENOMIC DNA]</scope>
    <source>
        <strain evidence="3">JCM 17666</strain>
    </source>
</reference>
<evidence type="ECO:0000313" key="3">
    <source>
        <dbReference type="Proteomes" id="UP001501671"/>
    </source>
</evidence>
<dbReference type="RefSeq" id="WP_345251556.1">
    <property type="nucleotide sequence ID" value="NZ_BAABFO010000024.1"/>
</dbReference>
<dbReference type="InterPro" id="IPR039569">
    <property type="entry name" value="FAS1-like_DH_region"/>
</dbReference>
<dbReference type="Proteomes" id="UP001501671">
    <property type="component" value="Unassembled WGS sequence"/>
</dbReference>
<proteinExistence type="predicted"/>
<dbReference type="Gene3D" id="3.10.129.10">
    <property type="entry name" value="Hotdog Thioesterase"/>
    <property type="match status" value="2"/>
</dbReference>
<feature type="domain" description="FAS1-like dehydratase" evidence="1">
    <location>
        <begin position="82"/>
        <end position="142"/>
    </location>
</feature>
<name>A0ABP8HJ97_9BURK</name>
<evidence type="ECO:0000259" key="1">
    <source>
        <dbReference type="Pfam" id="PF13452"/>
    </source>
</evidence>
<accession>A0ABP8HJ97</accession>
<dbReference type="InterPro" id="IPR029069">
    <property type="entry name" value="HotDog_dom_sf"/>
</dbReference>